<evidence type="ECO:0000259" key="1">
    <source>
        <dbReference type="Pfam" id="PF04233"/>
    </source>
</evidence>
<dbReference type="Pfam" id="PF04233">
    <property type="entry name" value="Phage_Mu_F"/>
    <property type="match status" value="1"/>
</dbReference>
<organism evidence="2 3">
    <name type="scientific">Paenibacillus xylanexedens</name>
    <dbReference type="NCBI Taxonomy" id="528191"/>
    <lineage>
        <taxon>Bacteria</taxon>
        <taxon>Bacillati</taxon>
        <taxon>Bacillota</taxon>
        <taxon>Bacilli</taxon>
        <taxon>Bacillales</taxon>
        <taxon>Paenibacillaceae</taxon>
        <taxon>Paenibacillus</taxon>
    </lineage>
</organism>
<keyword evidence="3" id="KW-1185">Reference proteome</keyword>
<feature type="domain" description="Phage head morphogenesis" evidence="1">
    <location>
        <begin position="187"/>
        <end position="290"/>
    </location>
</feature>
<gene>
    <name evidence="2" type="ORF">J2Z28_005999</name>
</gene>
<evidence type="ECO:0000313" key="2">
    <source>
        <dbReference type="EMBL" id="MBP2249304.1"/>
    </source>
</evidence>
<protein>
    <recommendedName>
        <fullName evidence="1">Phage head morphogenesis domain-containing protein</fullName>
    </recommendedName>
</protein>
<accession>A0ABS4S2P9</accession>
<proteinExistence type="predicted"/>
<dbReference type="EMBL" id="JAGIKV010000035">
    <property type="protein sequence ID" value="MBP2249304.1"/>
    <property type="molecule type" value="Genomic_DNA"/>
</dbReference>
<name>A0ABS4S2P9_PAEXY</name>
<reference evidence="2 3" key="1">
    <citation type="submission" date="2021-03" db="EMBL/GenBank/DDBJ databases">
        <title>Genomic Encyclopedia of Type Strains, Phase IV (KMG-IV): sequencing the most valuable type-strain genomes for metagenomic binning, comparative biology and taxonomic classification.</title>
        <authorList>
            <person name="Goeker M."/>
        </authorList>
    </citation>
    <scope>NUCLEOTIDE SEQUENCE [LARGE SCALE GENOMIC DNA]</scope>
    <source>
        <strain evidence="2 3">DSM 21292</strain>
    </source>
</reference>
<sequence length="295" mass="32907">MFRSSLSDYCEKDQLRWALMCEACWELIVKADDDEFLDSLELTYVERKLLEELYKQGEDRIVEILELQGEALQEAIAELSEESLGDIGELGKVMIALHTSEVFGDLFEQAVQDAFEPLFNLAGESELLELDDEKVWSTKNKAAKKFVKEIRSLVPDMNQSSTDTLLRSFEKAIDEGNTPSERALLVQGISAIAATGEDGPFSMVRAQRVSRTMSTAAANGGKLEGWKQSEIAKGKKWRSAAGSRTRKTHRKANGQVVDLDKPFKVGKSKLMYPGDPSGEAKEIINCRCTMQLVLD</sequence>
<dbReference type="InterPro" id="IPR006528">
    <property type="entry name" value="Phage_head_morphogenesis_dom"/>
</dbReference>
<evidence type="ECO:0000313" key="3">
    <source>
        <dbReference type="Proteomes" id="UP000810207"/>
    </source>
</evidence>
<comment type="caution">
    <text evidence="2">The sequence shown here is derived from an EMBL/GenBank/DDBJ whole genome shotgun (WGS) entry which is preliminary data.</text>
</comment>
<dbReference type="Proteomes" id="UP000810207">
    <property type="component" value="Unassembled WGS sequence"/>
</dbReference>